<evidence type="ECO:0000256" key="3">
    <source>
        <dbReference type="ARBA" id="ARBA00022832"/>
    </source>
</evidence>
<keyword evidence="5 8" id="KW-0456">Lyase</keyword>
<sequence>MFRSVLLPTSRLIARRTLSTTTKAYENIQVEVLQDNVGLIRLHRPKALNALSDALFADLIHAAKEFEQNDAIGCMVVTGSTKAFAAGADISEMKDRTFDHTYSKNMFSEWADITKLGKPIIAAVNGFCLGGGCELAMMCDFILAGDKAKFGQPEINLGIIPGAGGTQRLTRAIGKSKAMYLCLTGEMIDAETAYQNGLVAKIFPADDLVDEAVKVAHTIAGKGRMSVMMAKEAVNASQEISLQEGLRLERRFFQSLFATHDQKEGMKAFLEKRTPAFTNK</sequence>
<comment type="caution">
    <text evidence="8">The sequence shown here is derived from an EMBL/GenBank/DDBJ whole genome shotgun (WGS) entry which is preliminary data.</text>
</comment>
<dbReference type="PROSITE" id="PS00166">
    <property type="entry name" value="ENOYL_COA_HYDRATASE"/>
    <property type="match status" value="1"/>
</dbReference>
<evidence type="ECO:0000256" key="1">
    <source>
        <dbReference type="ARBA" id="ARBA00005254"/>
    </source>
</evidence>
<evidence type="ECO:0000256" key="4">
    <source>
        <dbReference type="ARBA" id="ARBA00023098"/>
    </source>
</evidence>
<evidence type="ECO:0000256" key="6">
    <source>
        <dbReference type="ARBA" id="ARBA00073937"/>
    </source>
</evidence>
<dbReference type="OrthoDB" id="2018133at2759"/>
<gene>
    <name evidence="8" type="ORF">FisN_1Lh045</name>
</gene>
<dbReference type="EMBL" id="BDSP01000042">
    <property type="protein sequence ID" value="GAX11592.1"/>
    <property type="molecule type" value="Genomic_DNA"/>
</dbReference>
<dbReference type="PANTHER" id="PTHR11941">
    <property type="entry name" value="ENOYL-COA HYDRATASE-RELATED"/>
    <property type="match status" value="1"/>
</dbReference>
<dbReference type="PANTHER" id="PTHR11941:SF54">
    <property type="entry name" value="ENOYL-COA HYDRATASE, MITOCHONDRIAL"/>
    <property type="match status" value="1"/>
</dbReference>
<name>A0A1Z5JCH5_FISSO</name>
<dbReference type="EC" id="4.2.1.17" evidence="2"/>
<dbReference type="SUPFAM" id="SSF52096">
    <property type="entry name" value="ClpP/crotonase"/>
    <property type="match status" value="1"/>
</dbReference>
<dbReference type="InterPro" id="IPR018376">
    <property type="entry name" value="Enoyl-CoA_hyd/isom_CS"/>
</dbReference>
<protein>
    <recommendedName>
        <fullName evidence="6">Probable enoyl-CoA hydratase, mitochondrial</fullName>
        <ecNumber evidence="2">4.2.1.17</ecNumber>
    </recommendedName>
</protein>
<dbReference type="InterPro" id="IPR029045">
    <property type="entry name" value="ClpP/crotonase-like_dom_sf"/>
</dbReference>
<evidence type="ECO:0000256" key="5">
    <source>
        <dbReference type="ARBA" id="ARBA00023239"/>
    </source>
</evidence>
<dbReference type="Pfam" id="PF00378">
    <property type="entry name" value="ECH_1"/>
    <property type="match status" value="1"/>
</dbReference>
<comment type="similarity">
    <text evidence="1 7">Belongs to the enoyl-CoA hydratase/isomerase family.</text>
</comment>
<dbReference type="GO" id="GO:0004300">
    <property type="term" value="F:enoyl-CoA hydratase activity"/>
    <property type="evidence" value="ECO:0007669"/>
    <property type="project" value="UniProtKB-EC"/>
</dbReference>
<keyword evidence="3" id="KW-0276">Fatty acid metabolism</keyword>
<evidence type="ECO:0000313" key="8">
    <source>
        <dbReference type="EMBL" id="GAX11592.1"/>
    </source>
</evidence>
<dbReference type="InterPro" id="IPR001753">
    <property type="entry name" value="Enoyl-CoA_hydra/iso"/>
</dbReference>
<dbReference type="CDD" id="cd06558">
    <property type="entry name" value="crotonase-like"/>
    <property type="match status" value="1"/>
</dbReference>
<keyword evidence="9" id="KW-1185">Reference proteome</keyword>
<dbReference type="Gene3D" id="1.10.12.10">
    <property type="entry name" value="Lyase 2-enoyl-coa Hydratase, Chain A, domain 2"/>
    <property type="match status" value="1"/>
</dbReference>
<reference evidence="8 9" key="1">
    <citation type="journal article" date="2015" name="Plant Cell">
        <title>Oil accumulation by the oleaginous diatom Fistulifera solaris as revealed by the genome and transcriptome.</title>
        <authorList>
            <person name="Tanaka T."/>
            <person name="Maeda Y."/>
            <person name="Veluchamy A."/>
            <person name="Tanaka M."/>
            <person name="Abida H."/>
            <person name="Marechal E."/>
            <person name="Bowler C."/>
            <person name="Muto M."/>
            <person name="Sunaga Y."/>
            <person name="Tanaka M."/>
            <person name="Yoshino T."/>
            <person name="Taniguchi T."/>
            <person name="Fukuda Y."/>
            <person name="Nemoto M."/>
            <person name="Matsumoto M."/>
            <person name="Wong P.S."/>
            <person name="Aburatani S."/>
            <person name="Fujibuchi W."/>
        </authorList>
    </citation>
    <scope>NUCLEOTIDE SEQUENCE [LARGE SCALE GENOMIC DNA]</scope>
    <source>
        <strain evidence="8 9">JPCC DA0580</strain>
    </source>
</reference>
<evidence type="ECO:0000256" key="7">
    <source>
        <dbReference type="RuleBase" id="RU003707"/>
    </source>
</evidence>
<dbReference type="Gene3D" id="3.90.226.10">
    <property type="entry name" value="2-enoyl-CoA Hydratase, Chain A, domain 1"/>
    <property type="match status" value="1"/>
</dbReference>
<dbReference type="Proteomes" id="UP000198406">
    <property type="component" value="Unassembled WGS sequence"/>
</dbReference>
<dbReference type="AlphaFoldDB" id="A0A1Z5JCH5"/>
<dbReference type="GO" id="GO:0005739">
    <property type="term" value="C:mitochondrion"/>
    <property type="evidence" value="ECO:0007669"/>
    <property type="project" value="TreeGrafter"/>
</dbReference>
<organism evidence="8 9">
    <name type="scientific">Fistulifera solaris</name>
    <name type="common">Oleaginous diatom</name>
    <dbReference type="NCBI Taxonomy" id="1519565"/>
    <lineage>
        <taxon>Eukaryota</taxon>
        <taxon>Sar</taxon>
        <taxon>Stramenopiles</taxon>
        <taxon>Ochrophyta</taxon>
        <taxon>Bacillariophyta</taxon>
        <taxon>Bacillariophyceae</taxon>
        <taxon>Bacillariophycidae</taxon>
        <taxon>Naviculales</taxon>
        <taxon>Naviculaceae</taxon>
        <taxon>Fistulifera</taxon>
    </lineage>
</organism>
<dbReference type="InterPro" id="IPR014748">
    <property type="entry name" value="Enoyl-CoA_hydra_C"/>
</dbReference>
<keyword evidence="4" id="KW-0443">Lipid metabolism</keyword>
<evidence type="ECO:0000256" key="2">
    <source>
        <dbReference type="ARBA" id="ARBA00012076"/>
    </source>
</evidence>
<dbReference type="FunFam" id="1.10.12.10:FF:000001">
    <property type="entry name" value="Probable enoyl-CoA hydratase, mitochondrial"/>
    <property type="match status" value="1"/>
</dbReference>
<accession>A0A1Z5JCH5</accession>
<dbReference type="GO" id="GO:0006635">
    <property type="term" value="P:fatty acid beta-oxidation"/>
    <property type="evidence" value="ECO:0007669"/>
    <property type="project" value="TreeGrafter"/>
</dbReference>
<proteinExistence type="inferred from homology"/>
<evidence type="ECO:0000313" key="9">
    <source>
        <dbReference type="Proteomes" id="UP000198406"/>
    </source>
</evidence>
<dbReference type="FunFam" id="3.90.226.10:FF:000019">
    <property type="entry name" value="Enoyl-CoA hydratase, mitochondrial"/>
    <property type="match status" value="1"/>
</dbReference>
<dbReference type="InParanoid" id="A0A1Z5JCH5"/>